<dbReference type="Proteomes" id="UP000730161">
    <property type="component" value="Unassembled WGS sequence"/>
</dbReference>
<sequence length="627" mass="68760">MNRHIIGALLVGGLIVALFIGAGLYNDPASESADGPIPFASADEVREFLHTAEWESATGWNDGLRIFPGAMTKDAVAIAPPMPSPQSIGGTGASPEYSTTNIQVEGVDEADFVKNDGRHIYIIAGGRFIIVDAYPPENARIISNTTLSGTPREMYLAGSSIAIISEITEESFVTVEGSAAPVPVYRQVTAVAVYDCADRSRPHLIREVSASGSYTSSRMTDGVIYLVSQEYPQRRGPDIPLPIVRDGDRIYDPEIWRFDDLPGPFVFQTITALRPTATAAVRSESYLVGYGTTIYATQENLYITYTHYGGQPYGTTGPSTIIHRFELRKGDPIWRQTMSVPGMMLNQFSMDEYRDHLRVATTVEEYGREGTQTSSRITIFDRSGIVTGEITGIAPTERIFAARFIGDRCYLVTFRQIDPFFVIDLSNPKNPAILGELKIPGYSDYLHPYDANHIIGIGKDTKETAWGGFATTGVKIALFDVSDVTKPDLLDSITLGGEGSDSEVLRDHKAFYFNRKIGLMALPITVADGYGREYVWQGTYLYTISAESGFTLHGTIPQYAGDAPPEPGYWPTAVRRSLSIGDTIATVSDTSIVLTDLRDTKKRYAEILLPAGDRWGYGSWHPPLPAF</sequence>
<dbReference type="EMBL" id="JWHL01000002">
    <property type="protein sequence ID" value="MBR1368307.1"/>
    <property type="molecule type" value="Genomic_DNA"/>
</dbReference>
<dbReference type="OrthoDB" id="28968at2157"/>
<name>A0A8J8B664_9EURY</name>
<accession>A0A8J8B664</accession>
<comment type="caution">
    <text evidence="1">The sequence shown here is derived from an EMBL/GenBank/DDBJ whole genome shotgun (WGS) entry which is preliminary data.</text>
</comment>
<reference evidence="1" key="1">
    <citation type="submission" date="2014-12" db="EMBL/GenBank/DDBJ databases">
        <authorList>
            <person name="Huang H.-H."/>
            <person name="Chen S.-C."/>
            <person name="Lai M.-C."/>
        </authorList>
    </citation>
    <scope>NUCLEOTIDE SEQUENCE</scope>
    <source>
        <strain evidence="1">K1F9705b</strain>
    </source>
</reference>
<dbReference type="InterPro" id="IPR019198">
    <property type="entry name" value="Beta_propeller_containing"/>
</dbReference>
<proteinExistence type="predicted"/>
<keyword evidence="2" id="KW-1185">Reference proteome</keyword>
<evidence type="ECO:0000313" key="1">
    <source>
        <dbReference type="EMBL" id="MBR1368307.1"/>
    </source>
</evidence>
<dbReference type="Pfam" id="PF09826">
    <property type="entry name" value="Beta_propel"/>
    <property type="match status" value="1"/>
</dbReference>
<protein>
    <recommendedName>
        <fullName evidence="3">Beta propeller domain protein</fullName>
    </recommendedName>
</protein>
<organism evidence="1 2">
    <name type="scientific">Methanocalculus chunghsingensis</name>
    <dbReference type="NCBI Taxonomy" id="156457"/>
    <lineage>
        <taxon>Archaea</taxon>
        <taxon>Methanobacteriati</taxon>
        <taxon>Methanobacteriota</taxon>
        <taxon>Stenosarchaea group</taxon>
        <taxon>Methanomicrobia</taxon>
        <taxon>Methanomicrobiales</taxon>
        <taxon>Methanocalculaceae</taxon>
        <taxon>Methanocalculus</taxon>
    </lineage>
</organism>
<evidence type="ECO:0000313" key="2">
    <source>
        <dbReference type="Proteomes" id="UP000730161"/>
    </source>
</evidence>
<evidence type="ECO:0008006" key="3">
    <source>
        <dbReference type="Google" id="ProtNLM"/>
    </source>
</evidence>
<dbReference type="RefSeq" id="WP_211529921.1">
    <property type="nucleotide sequence ID" value="NZ_JWHL01000002.1"/>
</dbReference>
<dbReference type="PIRSF" id="PIRSF006425">
    <property type="entry name" value="UCP006425_WD40"/>
    <property type="match status" value="1"/>
</dbReference>
<dbReference type="AlphaFoldDB" id="A0A8J8B664"/>
<dbReference type="InterPro" id="IPR014441">
    <property type="entry name" value="UCP006425_b-propeller"/>
</dbReference>
<gene>
    <name evidence="1" type="ORF">RJ53_01860</name>
</gene>